<accession>A0ABU7FSR5</accession>
<protein>
    <submittedName>
        <fullName evidence="1">Uncharacterized protein</fullName>
    </submittedName>
</protein>
<organism evidence="1 2">
    <name type="scientific">Streptomyces chiangmaiensis</name>
    <dbReference type="NCBI Taxonomy" id="766497"/>
    <lineage>
        <taxon>Bacteria</taxon>
        <taxon>Bacillati</taxon>
        <taxon>Actinomycetota</taxon>
        <taxon>Actinomycetes</taxon>
        <taxon>Kitasatosporales</taxon>
        <taxon>Streptomycetaceae</taxon>
        <taxon>Streptomyces</taxon>
    </lineage>
</organism>
<gene>
    <name evidence="1" type="ORF">VXC91_35845</name>
</gene>
<reference evidence="1" key="1">
    <citation type="submission" date="2024-01" db="EMBL/GenBank/DDBJ databases">
        <title>First draft genome sequence data of TA4-1, the type strain of Gram-positive actinobacterium Streptomyces chiangmaiensis.</title>
        <authorList>
            <person name="Yasawong M."/>
            <person name="Nantapong N."/>
        </authorList>
    </citation>
    <scope>NUCLEOTIDE SEQUENCE</scope>
    <source>
        <strain evidence="1">TA4-1</strain>
    </source>
</reference>
<keyword evidence="2" id="KW-1185">Reference proteome</keyword>
<dbReference type="RefSeq" id="WP_329511535.1">
    <property type="nucleotide sequence ID" value="NZ_BAAAYZ010000152.1"/>
</dbReference>
<evidence type="ECO:0000313" key="2">
    <source>
        <dbReference type="Proteomes" id="UP001333996"/>
    </source>
</evidence>
<sequence>MGTAISKQEYREALDLADALQANPVVRLLQSAGLPERIVYRPLRCRVTASMPVSKFAANRQAAAEEIKDSVRRADCAVLVGGPVYNTTTDVMLQHAPFAFEFYMDEENGVPVRGVHIRPVHGNTERTLLRRVEPGARGIHVEYAVVEAVDWDGTRVFLCAGTCEATTAAAIRTLRQDWRQLAKRFGTGGFGLVFELALDSEVARHRPPDMGQLQQCHVYPLGR</sequence>
<proteinExistence type="predicted"/>
<dbReference type="EMBL" id="JAYWVC010000207">
    <property type="protein sequence ID" value="MED7827150.1"/>
    <property type="molecule type" value="Genomic_DNA"/>
</dbReference>
<name>A0ABU7FSR5_9ACTN</name>
<dbReference type="Proteomes" id="UP001333996">
    <property type="component" value="Unassembled WGS sequence"/>
</dbReference>
<evidence type="ECO:0000313" key="1">
    <source>
        <dbReference type="EMBL" id="MED7827150.1"/>
    </source>
</evidence>
<comment type="caution">
    <text evidence="1">The sequence shown here is derived from an EMBL/GenBank/DDBJ whole genome shotgun (WGS) entry which is preliminary data.</text>
</comment>